<dbReference type="EMBL" id="LAZR01039743">
    <property type="protein sequence ID" value="KKL16243.1"/>
    <property type="molecule type" value="Genomic_DNA"/>
</dbReference>
<name>A0A0F9DWR1_9ZZZZ</name>
<dbReference type="AlphaFoldDB" id="A0A0F9DWR1"/>
<feature type="non-terminal residue" evidence="1">
    <location>
        <position position="1"/>
    </location>
</feature>
<gene>
    <name evidence="1" type="ORF">LCGC14_2497530</name>
</gene>
<reference evidence="1" key="1">
    <citation type="journal article" date="2015" name="Nature">
        <title>Complex archaea that bridge the gap between prokaryotes and eukaryotes.</title>
        <authorList>
            <person name="Spang A."/>
            <person name="Saw J.H."/>
            <person name="Jorgensen S.L."/>
            <person name="Zaremba-Niedzwiedzka K."/>
            <person name="Martijn J."/>
            <person name="Lind A.E."/>
            <person name="van Eijk R."/>
            <person name="Schleper C."/>
            <person name="Guy L."/>
            <person name="Ettema T.J."/>
        </authorList>
    </citation>
    <scope>NUCLEOTIDE SEQUENCE</scope>
</reference>
<organism evidence="1">
    <name type="scientific">marine sediment metagenome</name>
    <dbReference type="NCBI Taxonomy" id="412755"/>
    <lineage>
        <taxon>unclassified sequences</taxon>
        <taxon>metagenomes</taxon>
        <taxon>ecological metagenomes</taxon>
    </lineage>
</organism>
<proteinExistence type="predicted"/>
<protein>
    <submittedName>
        <fullName evidence="1">Uncharacterized protein</fullName>
    </submittedName>
</protein>
<accession>A0A0F9DWR1</accession>
<evidence type="ECO:0000313" key="1">
    <source>
        <dbReference type="EMBL" id="KKL16243.1"/>
    </source>
</evidence>
<sequence>PGAGAVPVAVGATTPVEVVAPTIAEADKSEPVAPVAAGPAVAPVSVGPTAAATGEVHYDPGPDYVSEYTGDIPAGAPKCFGEYDPVKHRCPPCPMQTPCQIAILNVEE</sequence>
<comment type="caution">
    <text evidence="1">The sequence shown here is derived from an EMBL/GenBank/DDBJ whole genome shotgun (WGS) entry which is preliminary data.</text>
</comment>